<evidence type="ECO:0000313" key="2">
    <source>
        <dbReference type="Proteomes" id="UP000782610"/>
    </source>
</evidence>
<organism evidence="1 2">
    <name type="scientific">Devosia nanyangense</name>
    <dbReference type="NCBI Taxonomy" id="1228055"/>
    <lineage>
        <taxon>Bacteria</taxon>
        <taxon>Pseudomonadati</taxon>
        <taxon>Pseudomonadota</taxon>
        <taxon>Alphaproteobacteria</taxon>
        <taxon>Hyphomicrobiales</taxon>
        <taxon>Devosiaceae</taxon>
        <taxon>Devosia</taxon>
    </lineage>
</organism>
<dbReference type="InterPro" id="IPR011008">
    <property type="entry name" value="Dimeric_a/b-barrel"/>
</dbReference>
<dbReference type="AlphaFoldDB" id="A0A933NWR2"/>
<evidence type="ECO:0008006" key="3">
    <source>
        <dbReference type="Google" id="ProtNLM"/>
    </source>
</evidence>
<accession>A0A933NWR2</accession>
<evidence type="ECO:0000313" key="1">
    <source>
        <dbReference type="EMBL" id="MBI4920450.1"/>
    </source>
</evidence>
<gene>
    <name evidence="1" type="ORF">HY834_01775</name>
</gene>
<sequence length="97" mass="10335">MTQSLEIATFNLTADAQDFAVANTEVTAWLSRQPGFKSRLLARKDDGSHLDLIVWDSHEAATAAAARIGEIMGLRAMSMMDPATVTMSHATVLASAG</sequence>
<name>A0A933NWR2_9HYPH</name>
<dbReference type="Proteomes" id="UP000782610">
    <property type="component" value="Unassembled WGS sequence"/>
</dbReference>
<comment type="caution">
    <text evidence="1">The sequence shown here is derived from an EMBL/GenBank/DDBJ whole genome shotgun (WGS) entry which is preliminary data.</text>
</comment>
<dbReference type="Gene3D" id="3.30.70.100">
    <property type="match status" value="1"/>
</dbReference>
<proteinExistence type="predicted"/>
<reference evidence="1" key="1">
    <citation type="submission" date="2020-07" db="EMBL/GenBank/DDBJ databases">
        <title>Huge and variable diversity of episymbiotic CPR bacteria and DPANN archaea in groundwater ecosystems.</title>
        <authorList>
            <person name="He C.Y."/>
            <person name="Keren R."/>
            <person name="Whittaker M."/>
            <person name="Farag I.F."/>
            <person name="Doudna J."/>
            <person name="Cate J.H.D."/>
            <person name="Banfield J.F."/>
        </authorList>
    </citation>
    <scope>NUCLEOTIDE SEQUENCE</scope>
    <source>
        <strain evidence="1">NC_groundwater_1586_Pr3_B-0.1um_66_15</strain>
    </source>
</reference>
<dbReference type="SUPFAM" id="SSF54909">
    <property type="entry name" value="Dimeric alpha+beta barrel"/>
    <property type="match status" value="1"/>
</dbReference>
<dbReference type="EMBL" id="JACRAF010000005">
    <property type="protein sequence ID" value="MBI4920450.1"/>
    <property type="molecule type" value="Genomic_DNA"/>
</dbReference>
<protein>
    <recommendedName>
        <fullName evidence="3">ABM domain-containing protein</fullName>
    </recommendedName>
</protein>